<dbReference type="OrthoDB" id="10143840at2759"/>
<name>A0A814INZ0_9BILA</name>
<evidence type="ECO:0000256" key="1">
    <source>
        <dbReference type="SAM" id="MobiDB-lite"/>
    </source>
</evidence>
<feature type="compositionally biased region" description="Polar residues" evidence="1">
    <location>
        <begin position="407"/>
        <end position="431"/>
    </location>
</feature>
<feature type="compositionally biased region" description="Polar residues" evidence="1">
    <location>
        <begin position="275"/>
        <end position="311"/>
    </location>
</feature>
<dbReference type="AlphaFoldDB" id="A0A814INZ0"/>
<accession>A0A814INZ0</accession>
<protein>
    <submittedName>
        <fullName evidence="2">Uncharacterized protein</fullName>
    </submittedName>
</protein>
<feature type="region of interest" description="Disordered" evidence="1">
    <location>
        <begin position="402"/>
        <end position="431"/>
    </location>
</feature>
<dbReference type="EMBL" id="CAJNOC010004575">
    <property type="protein sequence ID" value="CAF1026507.1"/>
    <property type="molecule type" value="Genomic_DNA"/>
</dbReference>
<feature type="region of interest" description="Disordered" evidence="1">
    <location>
        <begin position="222"/>
        <end position="341"/>
    </location>
</feature>
<sequence length="431" mass="48430">MAAMDTSQPSTSDAPNLPPSQPECLNDLANFSARTSDEKTKLEITTYYLSNLVQLARTPCNDLLKRIQSLPIDTIEHLRKELAIQFLSHHKIQDSFSIKPNSSAKTLSKDIYTITQLSVQPTFSETDLLLVFKKTNRSPCYVDEDDLEVIFTAIQELQIDSKRTHNQINSLIDLVKLQSARIDSLQSENNSLKLIIQNNNAILKQIQSKINVNDFPNLLNNGTNTPRNTIPSTPLQNSTSYSQAVALPKKPTNKRPSTDSPTKSTRNKSQKTDDVTTPNTKASQSSESVTRQTSRPNGESNIRQFDSSNPYEPTKSIEDNEFKLAGPRKRTKNSSIHNYIKTSGKGENTGFKSCERKVDIYLGRISIDETLENVKSVVNEIVQTKIKDKNIWPRGAVVGRYRKPYSERNQNTQSSSEAKMSYTPNQSNTNQ</sequence>
<evidence type="ECO:0000313" key="3">
    <source>
        <dbReference type="Proteomes" id="UP000663879"/>
    </source>
</evidence>
<dbReference type="Proteomes" id="UP000663879">
    <property type="component" value="Unassembled WGS sequence"/>
</dbReference>
<reference evidence="2" key="1">
    <citation type="submission" date="2021-02" db="EMBL/GenBank/DDBJ databases">
        <authorList>
            <person name="Nowell W R."/>
        </authorList>
    </citation>
    <scope>NUCLEOTIDE SEQUENCE</scope>
    <source>
        <strain evidence="2">Ploen Becks lab</strain>
    </source>
</reference>
<evidence type="ECO:0000313" key="2">
    <source>
        <dbReference type="EMBL" id="CAF1026507.1"/>
    </source>
</evidence>
<feature type="compositionally biased region" description="Polar residues" evidence="1">
    <location>
        <begin position="222"/>
        <end position="243"/>
    </location>
</feature>
<gene>
    <name evidence="2" type="ORF">OXX778_LOCUS17645</name>
</gene>
<proteinExistence type="predicted"/>
<comment type="caution">
    <text evidence="2">The sequence shown here is derived from an EMBL/GenBank/DDBJ whole genome shotgun (WGS) entry which is preliminary data.</text>
</comment>
<keyword evidence="3" id="KW-1185">Reference proteome</keyword>
<feature type="compositionally biased region" description="Polar residues" evidence="1">
    <location>
        <begin position="1"/>
        <end position="14"/>
    </location>
</feature>
<feature type="region of interest" description="Disordered" evidence="1">
    <location>
        <begin position="1"/>
        <end position="26"/>
    </location>
</feature>
<feature type="compositionally biased region" description="Polar residues" evidence="1">
    <location>
        <begin position="254"/>
        <end position="264"/>
    </location>
</feature>
<organism evidence="2 3">
    <name type="scientific">Brachionus calyciflorus</name>
    <dbReference type="NCBI Taxonomy" id="104777"/>
    <lineage>
        <taxon>Eukaryota</taxon>
        <taxon>Metazoa</taxon>
        <taxon>Spiralia</taxon>
        <taxon>Gnathifera</taxon>
        <taxon>Rotifera</taxon>
        <taxon>Eurotatoria</taxon>
        <taxon>Monogononta</taxon>
        <taxon>Pseudotrocha</taxon>
        <taxon>Ploima</taxon>
        <taxon>Brachionidae</taxon>
        <taxon>Brachionus</taxon>
    </lineage>
</organism>